<sequence>MSSSSNVQKSSDVEISNAAGASLSGVPAVGAIQAHIAEFLSLQSEFARHEAEQTVNPTRGVSLKPAVPVGALNPEVPPAHDNIPARGVVVADASAPEVEVQPSGSSTTPVHVVDAELVHESMPPPPAKRVIVLGLPTPTAISDAMPKS</sequence>
<dbReference type="EMBL" id="LR031880">
    <property type="protein sequence ID" value="VDD60776.1"/>
    <property type="molecule type" value="Genomic_DNA"/>
</dbReference>
<proteinExistence type="predicted"/>
<organism evidence="1">
    <name type="scientific">Brassica oleracea</name>
    <name type="common">Wild cabbage</name>
    <dbReference type="NCBI Taxonomy" id="3712"/>
    <lineage>
        <taxon>Eukaryota</taxon>
        <taxon>Viridiplantae</taxon>
        <taxon>Streptophyta</taxon>
        <taxon>Embryophyta</taxon>
        <taxon>Tracheophyta</taxon>
        <taxon>Spermatophyta</taxon>
        <taxon>Magnoliopsida</taxon>
        <taxon>eudicotyledons</taxon>
        <taxon>Gunneridae</taxon>
        <taxon>Pentapetalae</taxon>
        <taxon>rosids</taxon>
        <taxon>malvids</taxon>
        <taxon>Brassicales</taxon>
        <taxon>Brassicaceae</taxon>
        <taxon>Brassiceae</taxon>
        <taxon>Brassica</taxon>
    </lineage>
</organism>
<name>A0A3P6GLX6_BRAOL</name>
<evidence type="ECO:0000313" key="1">
    <source>
        <dbReference type="EMBL" id="VDD60776.1"/>
    </source>
</evidence>
<dbReference type="AlphaFoldDB" id="A0A3P6GLX6"/>
<reference evidence="1" key="1">
    <citation type="submission" date="2018-11" db="EMBL/GenBank/DDBJ databases">
        <authorList>
            <consortium name="Genoscope - CEA"/>
            <person name="William W."/>
        </authorList>
    </citation>
    <scope>NUCLEOTIDE SEQUENCE</scope>
</reference>
<gene>
    <name evidence="1" type="ORF">BOLC6T36229H</name>
</gene>
<accession>A0A3P6GLX6</accession>
<protein>
    <submittedName>
        <fullName evidence="1">Uncharacterized protein</fullName>
    </submittedName>
</protein>